<keyword evidence="5 12" id="KW-0812">Transmembrane</keyword>
<evidence type="ECO:0000313" key="16">
    <source>
        <dbReference type="EMBL" id="QIW94756.1"/>
    </source>
</evidence>
<evidence type="ECO:0000256" key="10">
    <source>
        <dbReference type="ARBA" id="ARBA00023180"/>
    </source>
</evidence>
<dbReference type="PANTHER" id="PTHR21573:SF0">
    <property type="entry name" value="ER MEMBRANE PROTEIN COMPLEX SUBUNIT 1"/>
    <property type="match status" value="1"/>
</dbReference>
<dbReference type="OrthoDB" id="28092at2759"/>
<dbReference type="InterPro" id="IPR058545">
    <property type="entry name" value="Beta-prop_EMC1_1st"/>
</dbReference>
<dbReference type="PANTHER" id="PTHR21573">
    <property type="entry name" value="ER MEMBRANE PROTEIN COMPLEX SUBUNIT 1"/>
    <property type="match status" value="1"/>
</dbReference>
<dbReference type="SUPFAM" id="SSF50998">
    <property type="entry name" value="Quinoprotein alcohol dehydrogenase-like"/>
    <property type="match status" value="1"/>
</dbReference>
<keyword evidence="17" id="KW-1185">Reference proteome</keyword>
<dbReference type="GO" id="GO:0072546">
    <property type="term" value="C:EMC complex"/>
    <property type="evidence" value="ECO:0007669"/>
    <property type="project" value="InterPro"/>
</dbReference>
<gene>
    <name evidence="16" type="ORF">AMS68_000274</name>
</gene>
<evidence type="ECO:0000256" key="2">
    <source>
        <dbReference type="ARBA" id="ARBA00007904"/>
    </source>
</evidence>
<evidence type="ECO:0000256" key="1">
    <source>
        <dbReference type="ARBA" id="ARBA00004115"/>
    </source>
</evidence>
<protein>
    <recommendedName>
        <fullName evidence="4">ER membrane protein complex subunit 1</fullName>
    </recommendedName>
</protein>
<evidence type="ECO:0000256" key="13">
    <source>
        <dbReference type="SAM" id="SignalP"/>
    </source>
</evidence>
<feature type="signal peptide" evidence="13">
    <location>
        <begin position="1"/>
        <end position="17"/>
    </location>
</feature>
<dbReference type="InterPro" id="IPR015943">
    <property type="entry name" value="WD40/YVTN_repeat-like_dom_sf"/>
</dbReference>
<evidence type="ECO:0000256" key="6">
    <source>
        <dbReference type="ARBA" id="ARBA00022729"/>
    </source>
</evidence>
<dbReference type="InterPro" id="IPR011047">
    <property type="entry name" value="Quinoprotein_ADH-like_sf"/>
</dbReference>
<organism evidence="16 17">
    <name type="scientific">Peltaster fructicola</name>
    <dbReference type="NCBI Taxonomy" id="286661"/>
    <lineage>
        <taxon>Eukaryota</taxon>
        <taxon>Fungi</taxon>
        <taxon>Dikarya</taxon>
        <taxon>Ascomycota</taxon>
        <taxon>Pezizomycotina</taxon>
        <taxon>Dothideomycetes</taxon>
        <taxon>Dothideomycetes incertae sedis</taxon>
        <taxon>Peltaster</taxon>
    </lineage>
</organism>
<dbReference type="Proteomes" id="UP000503462">
    <property type="component" value="Chromosome 1"/>
</dbReference>
<dbReference type="AlphaFoldDB" id="A0A6H0XJ54"/>
<feature type="domain" description="ER membrane protein complex subunit 1 C-terminal" evidence="14">
    <location>
        <begin position="656"/>
        <end position="871"/>
    </location>
</feature>
<keyword evidence="10" id="KW-0325">Glycoprotein</keyword>
<dbReference type="Pfam" id="PF25293">
    <property type="entry name" value="Beta-prop_EMC1_N"/>
    <property type="match status" value="1"/>
</dbReference>
<comment type="subcellular location">
    <subcellularLocation>
        <location evidence="1">Endoplasmic reticulum membrane</location>
        <topology evidence="1">Single-pass type I membrane protein</topology>
    </subcellularLocation>
</comment>
<evidence type="ECO:0000256" key="4">
    <source>
        <dbReference type="ARBA" id="ARBA00020824"/>
    </source>
</evidence>
<comment type="similarity">
    <text evidence="2">Belongs to the EMC1 family.</text>
</comment>
<evidence type="ECO:0000256" key="5">
    <source>
        <dbReference type="ARBA" id="ARBA00022692"/>
    </source>
</evidence>
<evidence type="ECO:0000256" key="11">
    <source>
        <dbReference type="SAM" id="MobiDB-lite"/>
    </source>
</evidence>
<dbReference type="Gene3D" id="2.130.10.10">
    <property type="entry name" value="YVTN repeat-like/Quinoprotein amine dehydrogenase"/>
    <property type="match status" value="1"/>
</dbReference>
<comment type="subunit">
    <text evidence="3">Component of the ER membrane protein complex (EMC).</text>
</comment>
<reference evidence="16 17" key="1">
    <citation type="journal article" date="2016" name="Sci. Rep.">
        <title>Peltaster fructicola genome reveals evolution from an invasive phytopathogen to an ectophytic parasite.</title>
        <authorList>
            <person name="Xu C."/>
            <person name="Chen H."/>
            <person name="Gleason M.L."/>
            <person name="Xu J.R."/>
            <person name="Liu H."/>
            <person name="Zhang R."/>
            <person name="Sun G."/>
        </authorList>
    </citation>
    <scope>NUCLEOTIDE SEQUENCE [LARGE SCALE GENOMIC DNA]</scope>
    <source>
        <strain evidence="16 17">LNHT1506</strain>
    </source>
</reference>
<dbReference type="InterPro" id="IPR011678">
    <property type="entry name" value="EMC1_C"/>
</dbReference>
<feature type="chain" id="PRO_5026305116" description="ER membrane protein complex subunit 1" evidence="13">
    <location>
        <begin position="18"/>
        <end position="875"/>
    </location>
</feature>
<evidence type="ECO:0000256" key="3">
    <source>
        <dbReference type="ARBA" id="ARBA00011276"/>
    </source>
</evidence>
<evidence type="ECO:0000256" key="12">
    <source>
        <dbReference type="SAM" id="Phobius"/>
    </source>
</evidence>
<evidence type="ECO:0000259" key="14">
    <source>
        <dbReference type="Pfam" id="PF07774"/>
    </source>
</evidence>
<evidence type="ECO:0000256" key="7">
    <source>
        <dbReference type="ARBA" id="ARBA00022824"/>
    </source>
</evidence>
<keyword evidence="7" id="KW-0256">Endoplasmic reticulum</keyword>
<feature type="domain" description="EMC1 first beta-propeller" evidence="15">
    <location>
        <begin position="17"/>
        <end position="418"/>
    </location>
</feature>
<evidence type="ECO:0000259" key="15">
    <source>
        <dbReference type="Pfam" id="PF25293"/>
    </source>
</evidence>
<keyword evidence="9 12" id="KW-0472">Membrane</keyword>
<keyword evidence="6 13" id="KW-0732">Signal</keyword>
<dbReference type="Pfam" id="PF07774">
    <property type="entry name" value="EMC1_C"/>
    <property type="match status" value="1"/>
</dbReference>
<keyword evidence="8 12" id="KW-1133">Transmembrane helix</keyword>
<evidence type="ECO:0000256" key="9">
    <source>
        <dbReference type="ARBA" id="ARBA00023136"/>
    </source>
</evidence>
<sequence>MLLITTAFALLLRTASAVFADEAFNIDYHYALLGEPQSSTTFFHRPNPESRASLLYTLSEQNVVGALNPRDGSIVWRHLLESKHTSNTSFLRAADGADIVVSGFEQSVTAWSAADGRLAWTRSVAELRDVRVLEAGNSKDTIALSGGDHPAVVRLDALTGAIKWEHKIDSSDAPHQIIASTTGLYVTLLHKTLLGYYKLKVVSLDLTTGQKLDEYTLSSESELTSADTVLVAGANTAAPVIAWTDGAYTTLKVNVLGNKNVASFSTRKGKTLKKVVLHAPSLANSDTHFLVHYQAEDNNWADVYHIDVKSSKIEKAYSLPAIQEPSAFSVSSNDASVYFTRISRSEVLTVSSASHGILGRWDNRIEEAPGLSLTDPEFAVTELSVRGDSVSAIRSAVWLTTGELVMHRDAHTMWRRPEALADIVKAEFKTSAAVDFKAFDSILTTASNPVAAFVQRLVGHLNQLKTLAISSLHTLGAPAGLFDLLQKDSSEEFGFHKDLHCTTRRGRTFRLTTGAAGDIKWDVLRHQTSVSESPDNLTAPDSVNATVRYAHVENSIKAYAVSNNAEMWTFVPKEGESILSIIARPEEDPVASIGVVLGNRRVLYKYLNPNLALISTANQAKQSIAVHIIDTISGSILYASTHNNVDLSQAVTSYLTENWFAYSFTAHSTDVKGHFLVSGELYESLSSNDRGLLEAASNFSSLTSNEKPFVLSQTYHISEPISKMAVTNTRQGITTKQLLVVLPESNSIVGIPRGILDPRRPNRDPTKEEQMEGLTRYQPNIDFDPRWSLNHKREILGIKDVVASPAVLESTSLIFAYGLDIFGTRLSPSFNFDMLGKDFNKGQMLSTVAALFVATVVVGPLVVRKQVNARWSLFT</sequence>
<dbReference type="GO" id="GO:0034975">
    <property type="term" value="P:protein folding in endoplasmic reticulum"/>
    <property type="evidence" value="ECO:0007669"/>
    <property type="project" value="TreeGrafter"/>
</dbReference>
<dbReference type="EMBL" id="CP051139">
    <property type="protein sequence ID" value="QIW94756.1"/>
    <property type="molecule type" value="Genomic_DNA"/>
</dbReference>
<proteinExistence type="inferred from homology"/>
<feature type="compositionally biased region" description="Basic and acidic residues" evidence="11">
    <location>
        <begin position="756"/>
        <end position="770"/>
    </location>
</feature>
<evidence type="ECO:0000313" key="17">
    <source>
        <dbReference type="Proteomes" id="UP000503462"/>
    </source>
</evidence>
<evidence type="ECO:0000256" key="8">
    <source>
        <dbReference type="ARBA" id="ARBA00022989"/>
    </source>
</evidence>
<accession>A0A6H0XJ54</accession>
<name>A0A6H0XJ54_9PEZI</name>
<feature type="region of interest" description="Disordered" evidence="11">
    <location>
        <begin position="753"/>
        <end position="772"/>
    </location>
</feature>
<feature type="transmembrane region" description="Helical" evidence="12">
    <location>
        <begin position="844"/>
        <end position="863"/>
    </location>
</feature>
<dbReference type="InterPro" id="IPR026895">
    <property type="entry name" value="EMC1"/>
</dbReference>